<evidence type="ECO:0000256" key="10">
    <source>
        <dbReference type="ARBA" id="ARBA00023012"/>
    </source>
</evidence>
<dbReference type="Proteomes" id="UP000723714">
    <property type="component" value="Unassembled WGS sequence"/>
</dbReference>
<reference evidence="15 16" key="1">
    <citation type="submission" date="2021-06" db="EMBL/GenBank/DDBJ databases">
        <title>Faecalicatena sp. nov. isolated from porcine feces.</title>
        <authorList>
            <person name="Oh B.S."/>
            <person name="Lee J.H."/>
        </authorList>
    </citation>
    <scope>NUCLEOTIDE SEQUENCE [LARGE SCALE GENOMIC DNA]</scope>
    <source>
        <strain evidence="15 16">AGMB00832</strain>
    </source>
</reference>
<dbReference type="EMBL" id="JABACJ020000016">
    <property type="protein sequence ID" value="MBU3877211.1"/>
    <property type="molecule type" value="Genomic_DNA"/>
</dbReference>
<evidence type="ECO:0000256" key="4">
    <source>
        <dbReference type="ARBA" id="ARBA00022475"/>
    </source>
</evidence>
<evidence type="ECO:0000256" key="12">
    <source>
        <dbReference type="SAM" id="Phobius"/>
    </source>
</evidence>
<dbReference type="PROSITE" id="PS50109">
    <property type="entry name" value="HIS_KIN"/>
    <property type="match status" value="1"/>
</dbReference>
<dbReference type="PANTHER" id="PTHR45528:SF1">
    <property type="entry name" value="SENSOR HISTIDINE KINASE CPXA"/>
    <property type="match status" value="1"/>
</dbReference>
<keyword evidence="9" id="KW-0067">ATP-binding</keyword>
<proteinExistence type="predicted"/>
<evidence type="ECO:0000259" key="13">
    <source>
        <dbReference type="PROSITE" id="PS50109"/>
    </source>
</evidence>
<keyword evidence="16" id="KW-1185">Reference proteome</keyword>
<evidence type="ECO:0000256" key="8">
    <source>
        <dbReference type="ARBA" id="ARBA00022777"/>
    </source>
</evidence>
<dbReference type="SMART" id="SM00304">
    <property type="entry name" value="HAMP"/>
    <property type="match status" value="1"/>
</dbReference>
<keyword evidence="12" id="KW-0812">Transmembrane</keyword>
<sequence length="397" mass="45831">MEKLRNLSLKKTIILYMAVSLVISFFLATAVIQIAVMTQNVVWQKYVDSEKYQEAEQRGDDNYEITYPRPSRVDMSRMDWHISEICDFLETWTVLILSILGSCIAVVLFYKNKLKLPIEELDKASKMISENELDFHISYENRDELGQLCKEFEKMRAQLEENNKTLWRTVEDEKALRAAIAHDIRSPLSVLRGYQEMLLEFVPDETLDQEKIMEMLRGGMFQIERMDRFIETMRRMKRLEERSLQLKETTIGILEEQISREAEILCKETGRTCTVTAEEQNKSIHVDTELILEVVENLFSNAIRYAKRETKITIGSTETELVITVEDDGKGFTKDVDALTKAFYHSNPQDDLKHFGMGMYLSRIYCEKHGGTLLIGNHEQGGAAARAVFKCGSVMLG</sequence>
<feature type="domain" description="Histidine kinase" evidence="13">
    <location>
        <begin position="179"/>
        <end position="393"/>
    </location>
</feature>
<keyword evidence="6" id="KW-0808">Transferase</keyword>
<protein>
    <recommendedName>
        <fullName evidence="3">histidine kinase</fullName>
        <ecNumber evidence="3">2.7.13.3</ecNumber>
    </recommendedName>
</protein>
<accession>A0ABS6D7V2</accession>
<keyword evidence="8 15" id="KW-0418">Kinase</keyword>
<evidence type="ECO:0000256" key="11">
    <source>
        <dbReference type="ARBA" id="ARBA00023136"/>
    </source>
</evidence>
<keyword evidence="12" id="KW-1133">Transmembrane helix</keyword>
<dbReference type="InterPro" id="IPR003594">
    <property type="entry name" value="HATPase_dom"/>
</dbReference>
<keyword evidence="5" id="KW-0597">Phosphoprotein</keyword>
<dbReference type="SMART" id="SM00388">
    <property type="entry name" value="HisKA"/>
    <property type="match status" value="1"/>
</dbReference>
<dbReference type="PROSITE" id="PS50885">
    <property type="entry name" value="HAMP"/>
    <property type="match status" value="1"/>
</dbReference>
<feature type="domain" description="HAMP" evidence="14">
    <location>
        <begin position="112"/>
        <end position="164"/>
    </location>
</feature>
<evidence type="ECO:0000256" key="3">
    <source>
        <dbReference type="ARBA" id="ARBA00012438"/>
    </source>
</evidence>
<evidence type="ECO:0000256" key="2">
    <source>
        <dbReference type="ARBA" id="ARBA00004651"/>
    </source>
</evidence>
<comment type="catalytic activity">
    <reaction evidence="1">
        <text>ATP + protein L-histidine = ADP + protein N-phospho-L-histidine.</text>
        <dbReference type="EC" id="2.7.13.3"/>
    </reaction>
</comment>
<comment type="caution">
    <text evidence="15">The sequence shown here is derived from an EMBL/GenBank/DDBJ whole genome shotgun (WGS) entry which is preliminary data.</text>
</comment>
<keyword evidence="11 12" id="KW-0472">Membrane</keyword>
<name>A0ABS6D7V2_9FIRM</name>
<evidence type="ECO:0000256" key="6">
    <source>
        <dbReference type="ARBA" id="ARBA00022679"/>
    </source>
</evidence>
<keyword evidence="4" id="KW-1003">Cell membrane</keyword>
<dbReference type="InterPro" id="IPR003660">
    <property type="entry name" value="HAMP_dom"/>
</dbReference>
<dbReference type="GO" id="GO:0016301">
    <property type="term" value="F:kinase activity"/>
    <property type="evidence" value="ECO:0007669"/>
    <property type="project" value="UniProtKB-KW"/>
</dbReference>
<dbReference type="InterPro" id="IPR005467">
    <property type="entry name" value="His_kinase_dom"/>
</dbReference>
<keyword evidence="10" id="KW-0902">Two-component regulatory system</keyword>
<dbReference type="EC" id="2.7.13.3" evidence="3"/>
<evidence type="ECO:0000256" key="5">
    <source>
        <dbReference type="ARBA" id="ARBA00022553"/>
    </source>
</evidence>
<dbReference type="InterPro" id="IPR050398">
    <property type="entry name" value="HssS/ArlS-like"/>
</dbReference>
<dbReference type="Pfam" id="PF00672">
    <property type="entry name" value="HAMP"/>
    <property type="match status" value="1"/>
</dbReference>
<feature type="transmembrane region" description="Helical" evidence="12">
    <location>
        <begin position="12"/>
        <end position="36"/>
    </location>
</feature>
<evidence type="ECO:0000313" key="16">
    <source>
        <dbReference type="Proteomes" id="UP000723714"/>
    </source>
</evidence>
<feature type="transmembrane region" description="Helical" evidence="12">
    <location>
        <begin position="92"/>
        <end position="110"/>
    </location>
</feature>
<evidence type="ECO:0000256" key="7">
    <source>
        <dbReference type="ARBA" id="ARBA00022741"/>
    </source>
</evidence>
<comment type="subcellular location">
    <subcellularLocation>
        <location evidence="2">Cell membrane</location>
        <topology evidence="2">Multi-pass membrane protein</topology>
    </subcellularLocation>
</comment>
<dbReference type="RefSeq" id="WP_216243511.1">
    <property type="nucleotide sequence ID" value="NZ_JABACJ020000016.1"/>
</dbReference>
<dbReference type="Pfam" id="PF00512">
    <property type="entry name" value="HisKA"/>
    <property type="match status" value="1"/>
</dbReference>
<dbReference type="CDD" id="cd06225">
    <property type="entry name" value="HAMP"/>
    <property type="match status" value="1"/>
</dbReference>
<gene>
    <name evidence="15" type="ORF">HGO97_015505</name>
</gene>
<organism evidence="15 16">
    <name type="scientific">Faecalicatena faecalis</name>
    <dbReference type="NCBI Taxonomy" id="2726362"/>
    <lineage>
        <taxon>Bacteria</taxon>
        <taxon>Bacillati</taxon>
        <taxon>Bacillota</taxon>
        <taxon>Clostridia</taxon>
        <taxon>Lachnospirales</taxon>
        <taxon>Lachnospiraceae</taxon>
        <taxon>Faecalicatena</taxon>
    </lineage>
</organism>
<evidence type="ECO:0000256" key="9">
    <source>
        <dbReference type="ARBA" id="ARBA00022840"/>
    </source>
</evidence>
<evidence type="ECO:0000313" key="15">
    <source>
        <dbReference type="EMBL" id="MBU3877211.1"/>
    </source>
</evidence>
<keyword evidence="7" id="KW-0547">Nucleotide-binding</keyword>
<evidence type="ECO:0000259" key="14">
    <source>
        <dbReference type="PROSITE" id="PS50885"/>
    </source>
</evidence>
<dbReference type="CDD" id="cd00082">
    <property type="entry name" value="HisKA"/>
    <property type="match status" value="1"/>
</dbReference>
<dbReference type="PANTHER" id="PTHR45528">
    <property type="entry name" value="SENSOR HISTIDINE KINASE CPXA"/>
    <property type="match status" value="1"/>
</dbReference>
<dbReference type="InterPro" id="IPR003661">
    <property type="entry name" value="HisK_dim/P_dom"/>
</dbReference>
<dbReference type="Pfam" id="PF02518">
    <property type="entry name" value="HATPase_c"/>
    <property type="match status" value="1"/>
</dbReference>
<evidence type="ECO:0000256" key="1">
    <source>
        <dbReference type="ARBA" id="ARBA00000085"/>
    </source>
</evidence>
<dbReference type="SMART" id="SM00387">
    <property type="entry name" value="HATPase_c"/>
    <property type="match status" value="1"/>
</dbReference>